<organism evidence="4">
    <name type="scientific">hydrothermal vent metagenome</name>
    <dbReference type="NCBI Taxonomy" id="652676"/>
    <lineage>
        <taxon>unclassified sequences</taxon>
        <taxon>metagenomes</taxon>
        <taxon>ecological metagenomes</taxon>
    </lineage>
</organism>
<feature type="compositionally biased region" description="Acidic residues" evidence="2">
    <location>
        <begin position="175"/>
        <end position="184"/>
    </location>
</feature>
<reference evidence="4" key="1">
    <citation type="submission" date="2018-06" db="EMBL/GenBank/DDBJ databases">
        <authorList>
            <person name="Zhirakovskaya E."/>
        </authorList>
    </citation>
    <scope>NUCLEOTIDE SEQUENCE</scope>
</reference>
<dbReference type="AlphaFoldDB" id="A0A3B0U1Q2"/>
<gene>
    <name evidence="4" type="ORF">MNBD_BACTEROID05-1210</name>
</gene>
<feature type="compositionally biased region" description="Polar residues" evidence="2">
    <location>
        <begin position="161"/>
        <end position="174"/>
    </location>
</feature>
<protein>
    <recommendedName>
        <fullName evidence="3">NADH-rubredoxin oxidoreductase C-terminal domain-containing protein</fullName>
    </recommendedName>
</protein>
<sequence length="184" mass="20555">YALDQTCCLSDGSVDTASRWSSKSLENQGEYLANLILAQESSESSDQHQVSEEKNDKICSNSSEIECKTVDFAGITINFLGQTKQRLNIRDHWYFEETAGSYQRILIEEDHVVGAVLINASLQLEKIEKIIKDLTKVAGHEDRITDSSVSYAQFKDILSQESDSPIESQPLCSSSDEDIFSGFE</sequence>
<feature type="domain" description="NADH-rubredoxin oxidoreductase C-terminal" evidence="3">
    <location>
        <begin position="72"/>
        <end position="133"/>
    </location>
</feature>
<comment type="cofactor">
    <cofactor evidence="1">
        <name>FAD</name>
        <dbReference type="ChEBI" id="CHEBI:57692"/>
    </cofactor>
</comment>
<evidence type="ECO:0000256" key="2">
    <source>
        <dbReference type="SAM" id="MobiDB-lite"/>
    </source>
</evidence>
<dbReference type="InterPro" id="IPR041575">
    <property type="entry name" value="Rubredoxin_C"/>
</dbReference>
<feature type="non-terminal residue" evidence="4">
    <location>
        <position position="1"/>
    </location>
</feature>
<proteinExistence type="predicted"/>
<evidence type="ECO:0000313" key="4">
    <source>
        <dbReference type="EMBL" id="VAW13326.1"/>
    </source>
</evidence>
<dbReference type="EMBL" id="UOEN01000163">
    <property type="protein sequence ID" value="VAW13326.1"/>
    <property type="molecule type" value="Genomic_DNA"/>
</dbReference>
<evidence type="ECO:0000256" key="1">
    <source>
        <dbReference type="ARBA" id="ARBA00001974"/>
    </source>
</evidence>
<evidence type="ECO:0000259" key="3">
    <source>
        <dbReference type="Pfam" id="PF18267"/>
    </source>
</evidence>
<feature type="region of interest" description="Disordered" evidence="2">
    <location>
        <begin position="161"/>
        <end position="184"/>
    </location>
</feature>
<name>A0A3B0U1Q2_9ZZZZ</name>
<accession>A0A3B0U1Q2</accession>
<dbReference type="Pfam" id="PF18267">
    <property type="entry name" value="Rubredoxin_C"/>
    <property type="match status" value="1"/>
</dbReference>